<keyword evidence="3" id="KW-1185">Reference proteome</keyword>
<dbReference type="InterPro" id="IPR029016">
    <property type="entry name" value="GAF-like_dom_sf"/>
</dbReference>
<dbReference type="Pfam" id="PF01590">
    <property type="entry name" value="GAF"/>
    <property type="match status" value="1"/>
</dbReference>
<accession>A0ABZ1DW58</accession>
<dbReference type="PANTHER" id="PTHR33121">
    <property type="entry name" value="CYCLIC DI-GMP PHOSPHODIESTERASE PDEF"/>
    <property type="match status" value="1"/>
</dbReference>
<evidence type="ECO:0000259" key="1">
    <source>
        <dbReference type="PROSITE" id="PS50883"/>
    </source>
</evidence>
<proteinExistence type="predicted"/>
<dbReference type="RefSeq" id="WP_406720457.1">
    <property type="nucleotide sequence ID" value="NZ_CP135443.1"/>
</dbReference>
<dbReference type="SMART" id="SM00052">
    <property type="entry name" value="EAL"/>
    <property type="match status" value="1"/>
</dbReference>
<dbReference type="InterPro" id="IPR003018">
    <property type="entry name" value="GAF"/>
</dbReference>
<gene>
    <name evidence="2" type="ORF">RPE78_09875</name>
</gene>
<organism evidence="2 3">
    <name type="scientific">Thioclava litoralis</name>
    <dbReference type="NCBI Taxonomy" id="3076557"/>
    <lineage>
        <taxon>Bacteria</taxon>
        <taxon>Pseudomonadati</taxon>
        <taxon>Pseudomonadota</taxon>
        <taxon>Alphaproteobacteria</taxon>
        <taxon>Rhodobacterales</taxon>
        <taxon>Paracoccaceae</taxon>
        <taxon>Thioclava</taxon>
    </lineage>
</organism>
<protein>
    <submittedName>
        <fullName evidence="2">EAL domain-containing protein</fullName>
    </submittedName>
</protein>
<name>A0ABZ1DW58_9RHOB</name>
<dbReference type="InterPro" id="IPR035919">
    <property type="entry name" value="EAL_sf"/>
</dbReference>
<dbReference type="PANTHER" id="PTHR33121:SF76">
    <property type="entry name" value="SIGNALING PROTEIN"/>
    <property type="match status" value="1"/>
</dbReference>
<dbReference type="SUPFAM" id="SSF55781">
    <property type="entry name" value="GAF domain-like"/>
    <property type="match status" value="1"/>
</dbReference>
<dbReference type="Pfam" id="PF00563">
    <property type="entry name" value="EAL"/>
    <property type="match status" value="1"/>
</dbReference>
<dbReference type="EMBL" id="CP135443">
    <property type="protein sequence ID" value="WRY33003.1"/>
    <property type="molecule type" value="Genomic_DNA"/>
</dbReference>
<dbReference type="Proteomes" id="UP001623290">
    <property type="component" value="Chromosome"/>
</dbReference>
<evidence type="ECO:0000313" key="3">
    <source>
        <dbReference type="Proteomes" id="UP001623290"/>
    </source>
</evidence>
<dbReference type="InterPro" id="IPR050706">
    <property type="entry name" value="Cyclic-di-GMP_PDE-like"/>
</dbReference>
<dbReference type="SUPFAM" id="SSF141868">
    <property type="entry name" value="EAL domain-like"/>
    <property type="match status" value="1"/>
</dbReference>
<dbReference type="Gene3D" id="3.30.450.40">
    <property type="match status" value="1"/>
</dbReference>
<dbReference type="Gene3D" id="3.20.20.450">
    <property type="entry name" value="EAL domain"/>
    <property type="match status" value="1"/>
</dbReference>
<reference evidence="2 3" key="1">
    <citation type="submission" date="2023-09" db="EMBL/GenBank/DDBJ databases">
        <title>Thioclava shenzhenensis sp. nov., a multidrug resistant bacteria-antagonizing species isolated from coastal seawater.</title>
        <authorList>
            <person name="Long M."/>
        </authorList>
    </citation>
    <scope>NUCLEOTIDE SEQUENCE [LARGE SCALE GENOMIC DNA]</scope>
    <source>
        <strain evidence="2 3">FTW29</strain>
    </source>
</reference>
<feature type="domain" description="EAL" evidence="1">
    <location>
        <begin position="171"/>
        <end position="410"/>
    </location>
</feature>
<dbReference type="PROSITE" id="PS50883">
    <property type="entry name" value="EAL"/>
    <property type="match status" value="1"/>
</dbReference>
<dbReference type="InterPro" id="IPR001633">
    <property type="entry name" value="EAL_dom"/>
</dbReference>
<sequence length="410" mass="45865">MNADFTSVLNRSKHQTIREAVVDTLKESLSALRDYLGMETIFVSEIEDGRLWFLTVDEATPFLKPLIPGNGLPLNDTLCYWVCNDILPHIIQSRDPIMETVRHLRDDENFDIGIHVSFPIHIHPGLPFGTICCFSRKERPPLTDVELRMFRTMAEMISANLRLHAKISGLDEPLCEDLAQTLRKPAISPVFQPIKRFEDGHIIGYEGLSRFQEMPQHSPQDMFALAQNYGMGPKLELNAANCILDEAERLNLTSLISINHSPDSLLAPSLQSRFEAYLEGNAQRALAVEISEQAVIQDFARLGRRLDALRALGVKIALDDVGQGNAGLAHILALKPDLIKLDRVIVAELANRKENRAMVSALLQFSKETGCELIAEGIETEDEKAILMDLGVKYGQGFYLGRPAPLPRQH</sequence>
<dbReference type="CDD" id="cd01948">
    <property type="entry name" value="EAL"/>
    <property type="match status" value="1"/>
</dbReference>
<evidence type="ECO:0000313" key="2">
    <source>
        <dbReference type="EMBL" id="WRY33003.1"/>
    </source>
</evidence>